<reference evidence="1" key="1">
    <citation type="submission" date="2020-05" db="EMBL/GenBank/DDBJ databases">
        <title>Phylogenomic resolution of chytrid fungi.</title>
        <authorList>
            <person name="Stajich J.E."/>
            <person name="Amses K."/>
            <person name="Simmons R."/>
            <person name="Seto K."/>
            <person name="Myers J."/>
            <person name="Bonds A."/>
            <person name="Quandt C.A."/>
            <person name="Barry K."/>
            <person name="Liu P."/>
            <person name="Grigoriev I."/>
            <person name="Longcore J.E."/>
            <person name="James T.Y."/>
        </authorList>
    </citation>
    <scope>NUCLEOTIDE SEQUENCE</scope>
    <source>
        <strain evidence="1">JEL0476</strain>
    </source>
</reference>
<evidence type="ECO:0000313" key="1">
    <source>
        <dbReference type="EMBL" id="KAJ3222039.1"/>
    </source>
</evidence>
<dbReference type="Proteomes" id="UP001211065">
    <property type="component" value="Unassembled WGS sequence"/>
</dbReference>
<evidence type="ECO:0000313" key="2">
    <source>
        <dbReference type="Proteomes" id="UP001211065"/>
    </source>
</evidence>
<proteinExistence type="predicted"/>
<gene>
    <name evidence="1" type="ORF">HK099_002777</name>
</gene>
<dbReference type="EMBL" id="JADGJW010000195">
    <property type="protein sequence ID" value="KAJ3222039.1"/>
    <property type="molecule type" value="Genomic_DNA"/>
</dbReference>
<keyword evidence="2" id="KW-1185">Reference proteome</keyword>
<name>A0AAD5XWM5_9FUNG</name>
<dbReference type="AlphaFoldDB" id="A0AAD5XWM5"/>
<sequence>MSTSTTSNKERSITVNTNVLIHENGSKSFSQNYNIKIASETSDDNSNIVPSKTSLTNSYTKSQVTSIKKTGRAGFKRSNQQANTKATIKSNSDNFYPACMKQNLLKNDNKGRSSFVEKKITTAELNSTPKTYNCKDFVENENLLCIQKVEILKKIEPPLLVSDTSTDVIFNEAQLKIQKELTELINQELELNILELKNQVALL</sequence>
<comment type="caution">
    <text evidence="1">The sequence shown here is derived from an EMBL/GenBank/DDBJ whole genome shotgun (WGS) entry which is preliminary data.</text>
</comment>
<accession>A0AAD5XWM5</accession>
<protein>
    <submittedName>
        <fullName evidence="1">Uncharacterized protein</fullName>
    </submittedName>
</protein>
<organism evidence="1 2">
    <name type="scientific">Clydaea vesicula</name>
    <dbReference type="NCBI Taxonomy" id="447962"/>
    <lineage>
        <taxon>Eukaryota</taxon>
        <taxon>Fungi</taxon>
        <taxon>Fungi incertae sedis</taxon>
        <taxon>Chytridiomycota</taxon>
        <taxon>Chytridiomycota incertae sedis</taxon>
        <taxon>Chytridiomycetes</taxon>
        <taxon>Lobulomycetales</taxon>
        <taxon>Lobulomycetaceae</taxon>
        <taxon>Clydaea</taxon>
    </lineage>
</organism>